<dbReference type="CDD" id="cd00093">
    <property type="entry name" value="HTH_XRE"/>
    <property type="match status" value="1"/>
</dbReference>
<evidence type="ECO:0000259" key="2">
    <source>
        <dbReference type="SMART" id="SM00530"/>
    </source>
</evidence>
<evidence type="ECO:0000256" key="1">
    <source>
        <dbReference type="ARBA" id="ARBA00007227"/>
    </source>
</evidence>
<protein>
    <submittedName>
        <fullName evidence="3">Helix-turn-helix domain-containing protein</fullName>
    </submittedName>
</protein>
<dbReference type="InterPro" id="IPR001387">
    <property type="entry name" value="Cro/C1-type_HTH"/>
</dbReference>
<comment type="similarity">
    <text evidence="1">Belongs to the short-chain fatty acyl-CoA assimilation regulator (ScfR) family.</text>
</comment>
<dbReference type="Proteomes" id="UP001596084">
    <property type="component" value="Unassembled WGS sequence"/>
</dbReference>
<organism evidence="3 4">
    <name type="scientific">Polaromonas jejuensis</name>
    <dbReference type="NCBI Taxonomy" id="457502"/>
    <lineage>
        <taxon>Bacteria</taxon>
        <taxon>Pseudomonadati</taxon>
        <taxon>Pseudomonadota</taxon>
        <taxon>Betaproteobacteria</taxon>
        <taxon>Burkholderiales</taxon>
        <taxon>Comamonadaceae</taxon>
        <taxon>Polaromonas</taxon>
    </lineage>
</organism>
<proteinExistence type="inferred from homology"/>
<dbReference type="Pfam" id="PF13443">
    <property type="entry name" value="HTH_26"/>
    <property type="match status" value="1"/>
</dbReference>
<dbReference type="Gene3D" id="1.10.10.2910">
    <property type="match status" value="1"/>
</dbReference>
<evidence type="ECO:0000313" key="3">
    <source>
        <dbReference type="EMBL" id="MFC5520269.1"/>
    </source>
</evidence>
<dbReference type="PANTHER" id="PTHR43236:SF2">
    <property type="entry name" value="BLL0069 PROTEIN"/>
    <property type="match status" value="1"/>
</dbReference>
<sequence>MERIESINRQRIQWCCAERGVTPEDLAREVGISPITFAKFLVGEVGLTFLQLRKIAEYFGRGVLFFLDEGPAETERVHTVQYRTLAGIKPGMSYQVKKLIERVERQRELYLALRDDLNPDDYPTFVPPTVFATDLPRTAVDIRRWLGLGQQNTFEAYRAAVQAKGILVFRTNGYAGQWQIPKESPILGFALYDARCPVIVVRKSQWETQQTFTLMHELGHLLLHHESSIDDEADMQSRLGHERQANSFAGRLLVPDEVLNSLRDDERPANVMNYDEWLKPLRRMLGVSTEVILRRLLEAGRVEQDEYAAYRAHVASLPVREEEGGSRMYRFREPRHIFGETYVRTVLDALSARRITTTKASSYLDGIKLSDIHQLERHIAGN</sequence>
<dbReference type="RefSeq" id="WP_068835184.1">
    <property type="nucleotide sequence ID" value="NZ_JBHSMX010000010.1"/>
</dbReference>
<keyword evidence="4" id="KW-1185">Reference proteome</keyword>
<dbReference type="SMART" id="SM00530">
    <property type="entry name" value="HTH_XRE"/>
    <property type="match status" value="1"/>
</dbReference>
<dbReference type="InterPro" id="IPR010982">
    <property type="entry name" value="Lambda_DNA-bd_dom_sf"/>
</dbReference>
<accession>A0ABW0QC50</accession>
<dbReference type="InterPro" id="IPR010359">
    <property type="entry name" value="IrrE_HExxH"/>
</dbReference>
<reference evidence="4" key="1">
    <citation type="journal article" date="2019" name="Int. J. Syst. Evol. Microbiol.">
        <title>The Global Catalogue of Microorganisms (GCM) 10K type strain sequencing project: providing services to taxonomists for standard genome sequencing and annotation.</title>
        <authorList>
            <consortium name="The Broad Institute Genomics Platform"/>
            <consortium name="The Broad Institute Genome Sequencing Center for Infectious Disease"/>
            <person name="Wu L."/>
            <person name="Ma J."/>
        </authorList>
    </citation>
    <scope>NUCLEOTIDE SEQUENCE [LARGE SCALE GENOMIC DNA]</scope>
    <source>
        <strain evidence="4">CGMCC 4.7277</strain>
    </source>
</reference>
<dbReference type="SUPFAM" id="SSF47413">
    <property type="entry name" value="lambda repressor-like DNA-binding domains"/>
    <property type="match status" value="1"/>
</dbReference>
<comment type="caution">
    <text evidence="3">The sequence shown here is derived from an EMBL/GenBank/DDBJ whole genome shotgun (WGS) entry which is preliminary data.</text>
</comment>
<dbReference type="InterPro" id="IPR052345">
    <property type="entry name" value="Rad_response_metalloprotease"/>
</dbReference>
<gene>
    <name evidence="3" type="ORF">ACFPP7_04980</name>
</gene>
<evidence type="ECO:0000313" key="4">
    <source>
        <dbReference type="Proteomes" id="UP001596084"/>
    </source>
</evidence>
<name>A0ABW0QC50_9BURK</name>
<dbReference type="Pfam" id="PF06114">
    <property type="entry name" value="Peptidase_M78"/>
    <property type="match status" value="1"/>
</dbReference>
<dbReference type="EMBL" id="JBHSMX010000010">
    <property type="protein sequence ID" value="MFC5520269.1"/>
    <property type="molecule type" value="Genomic_DNA"/>
</dbReference>
<feature type="domain" description="HTH cro/C1-type" evidence="2">
    <location>
        <begin position="11"/>
        <end position="66"/>
    </location>
</feature>
<dbReference type="PANTHER" id="PTHR43236">
    <property type="entry name" value="ANTITOXIN HIGA1"/>
    <property type="match status" value="1"/>
</dbReference>